<dbReference type="InterPro" id="IPR000835">
    <property type="entry name" value="HTH_MarR-typ"/>
</dbReference>
<protein>
    <submittedName>
        <fullName evidence="2">HTH domain-containing protein</fullName>
    </submittedName>
</protein>
<dbReference type="InterPro" id="IPR050707">
    <property type="entry name" value="HTH_MetabolicPath_Reg"/>
</dbReference>
<dbReference type="PANTHER" id="PTHR30136:SF35">
    <property type="entry name" value="HTH-TYPE TRANSCRIPTIONAL REGULATOR RV1719"/>
    <property type="match status" value="1"/>
</dbReference>
<dbReference type="InterPro" id="IPR036388">
    <property type="entry name" value="WH-like_DNA-bd_sf"/>
</dbReference>
<dbReference type="Pfam" id="PF12802">
    <property type="entry name" value="MarR_2"/>
    <property type="match status" value="1"/>
</dbReference>
<dbReference type="OrthoDB" id="95477at2157"/>
<evidence type="ECO:0000313" key="3">
    <source>
        <dbReference type="Proteomes" id="UP000199215"/>
    </source>
</evidence>
<dbReference type="InterPro" id="IPR036390">
    <property type="entry name" value="WH_DNA-bd_sf"/>
</dbReference>
<dbReference type="Proteomes" id="UP000199215">
    <property type="component" value="Unassembled WGS sequence"/>
</dbReference>
<accession>A0A1H6J1Z7</accession>
<gene>
    <name evidence="2" type="ORF">SAMN05192561_10559</name>
</gene>
<organism evidence="2 3">
    <name type="scientific">Halopenitus malekzadehii</name>
    <dbReference type="NCBI Taxonomy" id="1267564"/>
    <lineage>
        <taxon>Archaea</taxon>
        <taxon>Methanobacteriati</taxon>
        <taxon>Methanobacteriota</taxon>
        <taxon>Stenosarchaea group</taxon>
        <taxon>Halobacteria</taxon>
        <taxon>Halobacteriales</taxon>
        <taxon>Haloferacaceae</taxon>
        <taxon>Halopenitus</taxon>
    </lineage>
</organism>
<reference evidence="2 3" key="1">
    <citation type="submission" date="2016-10" db="EMBL/GenBank/DDBJ databases">
        <authorList>
            <person name="de Groot N.N."/>
        </authorList>
    </citation>
    <scope>NUCLEOTIDE SEQUENCE [LARGE SCALE GENOMIC DNA]</scope>
    <source>
        <strain evidence="2 3">IBRC-M10418</strain>
    </source>
</reference>
<evidence type="ECO:0000313" key="2">
    <source>
        <dbReference type="EMBL" id="SEH53503.1"/>
    </source>
</evidence>
<evidence type="ECO:0000259" key="1">
    <source>
        <dbReference type="Pfam" id="PF12802"/>
    </source>
</evidence>
<dbReference type="GO" id="GO:0003700">
    <property type="term" value="F:DNA-binding transcription factor activity"/>
    <property type="evidence" value="ECO:0007669"/>
    <property type="project" value="InterPro"/>
</dbReference>
<proteinExistence type="predicted"/>
<dbReference type="STRING" id="1267564.SAMN05192561_10559"/>
<dbReference type="PANTHER" id="PTHR30136">
    <property type="entry name" value="HELIX-TURN-HELIX TRANSCRIPTIONAL REGULATOR, ICLR FAMILY"/>
    <property type="match status" value="1"/>
</dbReference>
<name>A0A1H6J1Z7_9EURY</name>
<feature type="domain" description="HTH marR-type" evidence="1">
    <location>
        <begin position="4"/>
        <end position="58"/>
    </location>
</feature>
<dbReference type="RefSeq" id="WP_092817080.1">
    <property type="nucleotide sequence ID" value="NZ_FNWU01000005.1"/>
</dbReference>
<dbReference type="Gene3D" id="1.10.10.10">
    <property type="entry name" value="Winged helix-like DNA-binding domain superfamily/Winged helix DNA-binding domain"/>
    <property type="match status" value="2"/>
</dbReference>
<keyword evidence="3" id="KW-1185">Reference proteome</keyword>
<dbReference type="GO" id="GO:0045892">
    <property type="term" value="P:negative regulation of DNA-templated transcription"/>
    <property type="evidence" value="ECO:0007669"/>
    <property type="project" value="TreeGrafter"/>
</dbReference>
<dbReference type="SUPFAM" id="SSF46785">
    <property type="entry name" value="Winged helix' DNA-binding domain"/>
    <property type="match status" value="2"/>
</dbReference>
<sequence>MLSEPELTVLSYLSTEGGDGVVQRGLADALEWDPSHTSRVVSNLAELGLVTREQQHGRYRVSLSNAEPTERFADLAREFPHVDFADLIAGSTIQLLYHLDTERTAAELTDWIDVSRATVYRRLKQLGNVGIVTKRDSRFALTSQF</sequence>
<dbReference type="AlphaFoldDB" id="A0A1H6J1Z7"/>
<dbReference type="GO" id="GO:0003677">
    <property type="term" value="F:DNA binding"/>
    <property type="evidence" value="ECO:0007669"/>
    <property type="project" value="TreeGrafter"/>
</dbReference>
<dbReference type="EMBL" id="FNWU01000005">
    <property type="protein sequence ID" value="SEH53503.1"/>
    <property type="molecule type" value="Genomic_DNA"/>
</dbReference>